<dbReference type="SMART" id="SM01008">
    <property type="entry name" value="Ald_Xan_dh_C"/>
    <property type="match status" value="1"/>
</dbReference>
<evidence type="ECO:0000256" key="1">
    <source>
        <dbReference type="ARBA" id="ARBA00022505"/>
    </source>
</evidence>
<dbReference type="Gene3D" id="3.30.365.10">
    <property type="entry name" value="Aldehyde oxidase/xanthine dehydrogenase, molybdopterin binding domain"/>
    <property type="match status" value="4"/>
</dbReference>
<evidence type="ECO:0000259" key="4">
    <source>
        <dbReference type="SMART" id="SM01008"/>
    </source>
</evidence>
<dbReference type="InterPro" id="IPR000674">
    <property type="entry name" value="Ald_Oxase/Xan_DH_a/b"/>
</dbReference>
<dbReference type="Gene3D" id="3.90.1170.50">
    <property type="entry name" value="Aldehyde oxidase/xanthine dehydrogenase, a/b hammerhead"/>
    <property type="match status" value="1"/>
</dbReference>
<comment type="caution">
    <text evidence="5">The sequence shown here is derived from an EMBL/GenBank/DDBJ whole genome shotgun (WGS) entry which is preliminary data.</text>
</comment>
<organism evidence="5 6">
    <name type="scientific">Rhizobium aquaticum</name>
    <dbReference type="NCBI Taxonomy" id="1549636"/>
    <lineage>
        <taxon>Bacteria</taxon>
        <taxon>Pseudomonadati</taxon>
        <taxon>Pseudomonadota</taxon>
        <taxon>Alphaproteobacteria</taxon>
        <taxon>Hyphomicrobiales</taxon>
        <taxon>Rhizobiaceae</taxon>
        <taxon>Rhizobium/Agrobacterium group</taxon>
        <taxon>Rhizobium</taxon>
    </lineage>
</organism>
<keyword evidence="1" id="KW-0500">Molybdenum</keyword>
<dbReference type="InterPro" id="IPR046867">
    <property type="entry name" value="AldOxase/xan_DH_MoCoBD2"/>
</dbReference>
<sequence>MNVYTAKFGLGASVLRLEDNALLKGEGRFTDDLKFEGVLHGYVLRSPVASGTFKINSVEAAREVPGVHLVLTAEDISHLPDLPPQALLPGEDGQKPVPHGIPLLCRERVRYVGDAVAFIVAESRALAQDAAELIDIDYEMDDAVIGAEAALAEGAPKVWPDLPSNAAVTYRMGDRAKAQAAFEKAAHVSRIEFINNRLVCNYMEPRSGVAEWKGDDEGFVLTTGTQGVHGFQGILAKDIFKIAPEKIRVLTFDVGGAFGPKSFVYREYPLIMEAARQLGRPVKWTADRTEHFLTDAQGRDNLSVAEMAMDENGRFLALRVRTKASFGAYISQFGPYIPYVGATMLTGVYDLPAVDIAVTCYYDNACPVDAYRGAGRPEAALLLEKLADQCARDLGLAADEIRRRNFVRPEQFPYKTVLGRSYDVGNFEQHLNAALEKAGWADFDTRLKASKSQGKIRGIGLATYIECCAFPGGEPVHLTLETDGTVTLDIGTQAGGQGHLTAYTQFVSDKLNLPPEKIKVRQGDTSRLSSGGGTGGSRSIPLGGVSAARAGEDLAKKIRKMAAEELEAAEADIEFDDGIARIAGTDRQVDFATLAGKAKQPEDLKGLGEFTAEECTYPNGTHICEVEIDPETGALEIVGYTVMDDFGVVVNPILLQGQVHGGIVQGIGQALTEGAVYAEDGQLLTASFMDYAMPRADNLPMFDWNGAHVPSTINPLGIKGAGEAGTIGATPAALNAVTDALYRAYGIGHIEMPTTPQRIWQAIQSAK</sequence>
<dbReference type="EMBL" id="JBEPMB010000003">
    <property type="protein sequence ID" value="MET3614355.1"/>
    <property type="molecule type" value="Genomic_DNA"/>
</dbReference>
<feature type="domain" description="Aldehyde oxidase/xanthine dehydrogenase a/b hammerhead" evidence="4">
    <location>
        <begin position="24"/>
        <end position="142"/>
    </location>
</feature>
<name>A0ABV2J0S8_9HYPH</name>
<protein>
    <submittedName>
        <fullName evidence="5">Carbon-monoxide dehydrogenase large subunit</fullName>
        <ecNumber evidence="5">1.2.7.4</ecNumber>
    </submittedName>
</protein>
<dbReference type="SUPFAM" id="SSF56003">
    <property type="entry name" value="Molybdenum cofactor-binding domain"/>
    <property type="match status" value="1"/>
</dbReference>
<dbReference type="Proteomes" id="UP001549047">
    <property type="component" value="Unassembled WGS sequence"/>
</dbReference>
<dbReference type="PANTHER" id="PTHR11908">
    <property type="entry name" value="XANTHINE DEHYDROGENASE"/>
    <property type="match status" value="1"/>
</dbReference>
<dbReference type="Pfam" id="PF01315">
    <property type="entry name" value="Ald_Xan_dh_C"/>
    <property type="match status" value="1"/>
</dbReference>
<evidence type="ECO:0000256" key="3">
    <source>
        <dbReference type="SAM" id="MobiDB-lite"/>
    </source>
</evidence>
<accession>A0ABV2J0S8</accession>
<dbReference type="Pfam" id="PF20256">
    <property type="entry name" value="MoCoBD_2"/>
    <property type="match status" value="1"/>
</dbReference>
<dbReference type="InterPro" id="IPR037165">
    <property type="entry name" value="AldOxase/xan_DH_Mopterin-bd_sf"/>
</dbReference>
<evidence type="ECO:0000313" key="6">
    <source>
        <dbReference type="Proteomes" id="UP001549047"/>
    </source>
</evidence>
<dbReference type="EC" id="1.2.7.4" evidence="5"/>
<dbReference type="InterPro" id="IPR036856">
    <property type="entry name" value="Ald_Oxase/Xan_DH_a/b_sf"/>
</dbReference>
<reference evidence="5 6" key="1">
    <citation type="submission" date="2024-06" db="EMBL/GenBank/DDBJ databases">
        <title>Genomic Encyclopedia of Type Strains, Phase IV (KMG-IV): sequencing the most valuable type-strain genomes for metagenomic binning, comparative biology and taxonomic classification.</title>
        <authorList>
            <person name="Goeker M."/>
        </authorList>
    </citation>
    <scope>NUCLEOTIDE SEQUENCE [LARGE SCALE GENOMIC DNA]</scope>
    <source>
        <strain evidence="5 6">DSM 29780</strain>
    </source>
</reference>
<evidence type="ECO:0000256" key="2">
    <source>
        <dbReference type="ARBA" id="ARBA00023002"/>
    </source>
</evidence>
<dbReference type="SUPFAM" id="SSF54665">
    <property type="entry name" value="CO dehydrogenase molybdoprotein N-domain-like"/>
    <property type="match status" value="1"/>
</dbReference>
<proteinExistence type="predicted"/>
<dbReference type="RefSeq" id="WP_354556851.1">
    <property type="nucleotide sequence ID" value="NZ_JBEPMB010000003.1"/>
</dbReference>
<evidence type="ECO:0000313" key="5">
    <source>
        <dbReference type="EMBL" id="MET3614355.1"/>
    </source>
</evidence>
<dbReference type="InterPro" id="IPR008274">
    <property type="entry name" value="AldOxase/xan_DH_MoCoBD1"/>
</dbReference>
<dbReference type="Pfam" id="PF02738">
    <property type="entry name" value="MoCoBD_1"/>
    <property type="match status" value="1"/>
</dbReference>
<dbReference type="GO" id="GO:0043885">
    <property type="term" value="F:anaerobic carbon-monoxide dehydrogenase activity"/>
    <property type="evidence" value="ECO:0007669"/>
    <property type="project" value="UniProtKB-EC"/>
</dbReference>
<keyword evidence="6" id="KW-1185">Reference proteome</keyword>
<dbReference type="InterPro" id="IPR016208">
    <property type="entry name" value="Ald_Oxase/xanthine_DH-like"/>
</dbReference>
<gene>
    <name evidence="5" type="ORF">ABID16_002692</name>
</gene>
<keyword evidence="2 5" id="KW-0560">Oxidoreductase</keyword>
<feature type="region of interest" description="Disordered" evidence="3">
    <location>
        <begin position="521"/>
        <end position="543"/>
    </location>
</feature>
<dbReference type="PANTHER" id="PTHR11908:SF132">
    <property type="entry name" value="ALDEHYDE OXIDASE 1-RELATED"/>
    <property type="match status" value="1"/>
</dbReference>